<accession>A0A917KW30</accession>
<dbReference type="GO" id="GO:1904680">
    <property type="term" value="F:peptide transmembrane transporter activity"/>
    <property type="evidence" value="ECO:0007669"/>
    <property type="project" value="TreeGrafter"/>
</dbReference>
<evidence type="ECO:0000256" key="4">
    <source>
        <dbReference type="ARBA" id="ARBA00022729"/>
    </source>
</evidence>
<evidence type="ECO:0000313" key="7">
    <source>
        <dbReference type="Proteomes" id="UP000661507"/>
    </source>
</evidence>
<dbReference type="RefSeq" id="WP_188970469.1">
    <property type="nucleotide sequence ID" value="NZ_BMKW01000011.1"/>
</dbReference>
<dbReference type="CDD" id="cd08513">
    <property type="entry name" value="PBP2_thermophilic_Hb8_like"/>
    <property type="match status" value="1"/>
</dbReference>
<dbReference type="GO" id="GO:0015833">
    <property type="term" value="P:peptide transport"/>
    <property type="evidence" value="ECO:0007669"/>
    <property type="project" value="TreeGrafter"/>
</dbReference>
<gene>
    <name evidence="6" type="ORF">GCM10011320_42350</name>
</gene>
<comment type="caution">
    <text evidence="6">The sequence shown here is derived from an EMBL/GenBank/DDBJ whole genome shotgun (WGS) entry which is preliminary data.</text>
</comment>
<keyword evidence="4" id="KW-0732">Signal</keyword>
<dbReference type="FunFam" id="3.40.190.10:FF:000251">
    <property type="entry name" value="Peptide ABC transporter substrate-binding protein"/>
    <property type="match status" value="1"/>
</dbReference>
<evidence type="ECO:0000259" key="5">
    <source>
        <dbReference type="Pfam" id="PF00496"/>
    </source>
</evidence>
<dbReference type="AlphaFoldDB" id="A0A917KW30"/>
<dbReference type="PANTHER" id="PTHR30290:SF65">
    <property type="entry name" value="MONOACYL PHOSPHATIDYLINOSITOL TETRAMANNOSIDE-BINDING PROTEIN LPQW-RELATED"/>
    <property type="match status" value="1"/>
</dbReference>
<evidence type="ECO:0000256" key="1">
    <source>
        <dbReference type="ARBA" id="ARBA00004418"/>
    </source>
</evidence>
<sequence>MYEDDLRQMIGRVQRGMLSRRGFVKRMAALGLTAPMATQLLAITGAAPAAAQTSSAYRPTRRGGGGQLKILYWQASTLLNPHFGSGTTNQDASRVFYEPLAGWNTDGTLHPILAAEVPSIENRGLTEDGRSVTWKLKRGVKWHDGQDFSADDVVFNWEYAKNPAVAAVTSGSYRDVNVVKVDDYTVRVEFNQPTPFWADAFVAAVGGIIPKHLFKDYAGANARDAPTNLRPVGTSAYKFVSFAPGDNLRAELNPNYHLDNRPYFDTLEIKGGGDAVSAARAVLQTGDYDYAWNMQVEDAILKRLEAAGRGKVNIVDGGGIEFVQLNCTDPNQEVDGERSSIKTEHPAFRDPAVRQAMALLIDRNALEQFIYGRGGPATANFLNNPPRFRSPNMRWEFSIQKANDVLDAAGWARGGDGIRAKNGVRLKFLFQTSVNAPRQRTQAIYKQAAQRAGIELELKSVTASVFFSSDVANPDTYTKLYADMQMYTTTMPQADPERFMNQYTSAEVSSKANNWQGRNIVRWRNAEYDRIFSEAQGELDPVKRAALFIRMNDLVVSSNHIIPLVKRPTVSASLNTLHPVLSAWDGTTWLLSDWWRDA</sequence>
<feature type="domain" description="Solute-binding protein family 5" evidence="5">
    <location>
        <begin position="124"/>
        <end position="507"/>
    </location>
</feature>
<dbReference type="InterPro" id="IPR000914">
    <property type="entry name" value="SBP_5_dom"/>
</dbReference>
<keyword evidence="3" id="KW-0813">Transport</keyword>
<dbReference type="InterPro" id="IPR030678">
    <property type="entry name" value="Peptide/Ni-bd"/>
</dbReference>
<evidence type="ECO:0000256" key="3">
    <source>
        <dbReference type="ARBA" id="ARBA00022448"/>
    </source>
</evidence>
<keyword evidence="7" id="KW-1185">Reference proteome</keyword>
<evidence type="ECO:0000313" key="6">
    <source>
        <dbReference type="EMBL" id="GGJ30384.1"/>
    </source>
</evidence>
<evidence type="ECO:0000256" key="2">
    <source>
        <dbReference type="ARBA" id="ARBA00005695"/>
    </source>
</evidence>
<dbReference type="PROSITE" id="PS51318">
    <property type="entry name" value="TAT"/>
    <property type="match status" value="1"/>
</dbReference>
<dbReference type="GO" id="GO:0030288">
    <property type="term" value="C:outer membrane-bounded periplasmic space"/>
    <property type="evidence" value="ECO:0007669"/>
    <property type="project" value="UniProtKB-ARBA"/>
</dbReference>
<comment type="subcellular location">
    <subcellularLocation>
        <location evidence="1">Periplasm</location>
    </subcellularLocation>
</comment>
<reference evidence="6" key="2">
    <citation type="submission" date="2020-09" db="EMBL/GenBank/DDBJ databases">
        <authorList>
            <person name="Sun Q."/>
            <person name="Zhou Y."/>
        </authorList>
    </citation>
    <scope>NUCLEOTIDE SEQUENCE</scope>
    <source>
        <strain evidence="6">CGMCC 1.3617</strain>
    </source>
</reference>
<reference evidence="6" key="1">
    <citation type="journal article" date="2014" name="Int. J. Syst. Evol. Microbiol.">
        <title>Complete genome sequence of Corynebacterium casei LMG S-19264T (=DSM 44701T), isolated from a smear-ripened cheese.</title>
        <authorList>
            <consortium name="US DOE Joint Genome Institute (JGI-PGF)"/>
            <person name="Walter F."/>
            <person name="Albersmeier A."/>
            <person name="Kalinowski J."/>
            <person name="Ruckert C."/>
        </authorList>
    </citation>
    <scope>NUCLEOTIDE SEQUENCE</scope>
    <source>
        <strain evidence="6">CGMCC 1.3617</strain>
    </source>
</reference>
<organism evidence="6 7">
    <name type="scientific">Neoroseomonas lacus</name>
    <dbReference type="NCBI Taxonomy" id="287609"/>
    <lineage>
        <taxon>Bacteria</taxon>
        <taxon>Pseudomonadati</taxon>
        <taxon>Pseudomonadota</taxon>
        <taxon>Alphaproteobacteria</taxon>
        <taxon>Acetobacterales</taxon>
        <taxon>Acetobacteraceae</taxon>
        <taxon>Neoroseomonas</taxon>
    </lineage>
</organism>
<name>A0A917KW30_9PROT</name>
<dbReference type="EMBL" id="BMKW01000011">
    <property type="protein sequence ID" value="GGJ30384.1"/>
    <property type="molecule type" value="Genomic_DNA"/>
</dbReference>
<dbReference type="Gene3D" id="3.40.190.10">
    <property type="entry name" value="Periplasmic binding protein-like II"/>
    <property type="match status" value="1"/>
</dbReference>
<dbReference type="InterPro" id="IPR039424">
    <property type="entry name" value="SBP_5"/>
</dbReference>
<dbReference type="SUPFAM" id="SSF53850">
    <property type="entry name" value="Periplasmic binding protein-like II"/>
    <property type="match status" value="1"/>
</dbReference>
<dbReference type="InterPro" id="IPR006311">
    <property type="entry name" value="TAT_signal"/>
</dbReference>
<dbReference type="Pfam" id="PF00496">
    <property type="entry name" value="SBP_bac_5"/>
    <property type="match status" value="1"/>
</dbReference>
<dbReference type="FunFam" id="3.10.105.10:FF:000006">
    <property type="entry name" value="Peptide ABC transporter substrate-binding protein"/>
    <property type="match status" value="1"/>
</dbReference>
<dbReference type="GO" id="GO:0043190">
    <property type="term" value="C:ATP-binding cassette (ABC) transporter complex"/>
    <property type="evidence" value="ECO:0007669"/>
    <property type="project" value="InterPro"/>
</dbReference>
<dbReference type="Gene3D" id="3.10.105.10">
    <property type="entry name" value="Dipeptide-binding Protein, Domain 3"/>
    <property type="match status" value="1"/>
</dbReference>
<proteinExistence type="inferred from homology"/>
<dbReference type="PIRSF" id="PIRSF002741">
    <property type="entry name" value="MppA"/>
    <property type="match status" value="1"/>
</dbReference>
<comment type="similarity">
    <text evidence="2">Belongs to the bacterial solute-binding protein 5 family.</text>
</comment>
<protein>
    <submittedName>
        <fullName evidence="6">Peptide ABC transporter substrate-binding protein</fullName>
    </submittedName>
</protein>
<dbReference type="Proteomes" id="UP000661507">
    <property type="component" value="Unassembled WGS sequence"/>
</dbReference>
<dbReference type="PANTHER" id="PTHR30290">
    <property type="entry name" value="PERIPLASMIC BINDING COMPONENT OF ABC TRANSPORTER"/>
    <property type="match status" value="1"/>
</dbReference>